<dbReference type="FunFam" id="3.40.50.1360:FF:000005">
    <property type="entry name" value="6-phosphogluconolactonase"/>
    <property type="match status" value="1"/>
</dbReference>
<dbReference type="InterPro" id="IPR037171">
    <property type="entry name" value="NagB/RpiA_transferase-like"/>
</dbReference>
<comment type="function">
    <text evidence="6">Hydrolysis of 6-phosphogluconolactone to 6-phosphogluconate.</text>
</comment>
<evidence type="ECO:0000313" key="8">
    <source>
        <dbReference type="EMBL" id="OMH80315.1"/>
    </source>
</evidence>
<evidence type="ECO:0000256" key="1">
    <source>
        <dbReference type="ARBA" id="ARBA00000832"/>
    </source>
</evidence>
<dbReference type="PANTHER" id="PTHR11054">
    <property type="entry name" value="6-PHOSPHOGLUCONOLACTONASE"/>
    <property type="match status" value="1"/>
</dbReference>
<comment type="caution">
    <text evidence="8">The sequence shown here is derived from an EMBL/GenBank/DDBJ whole genome shotgun (WGS) entry which is preliminary data.</text>
</comment>
<keyword evidence="5 6" id="KW-0378">Hydrolase</keyword>
<organism evidence="8 10">
    <name type="scientific">Zancudomyces culisetae</name>
    <name type="common">Gut fungus</name>
    <name type="synonym">Smittium culisetae</name>
    <dbReference type="NCBI Taxonomy" id="1213189"/>
    <lineage>
        <taxon>Eukaryota</taxon>
        <taxon>Fungi</taxon>
        <taxon>Fungi incertae sedis</taxon>
        <taxon>Zoopagomycota</taxon>
        <taxon>Kickxellomycotina</taxon>
        <taxon>Harpellomycetes</taxon>
        <taxon>Harpellales</taxon>
        <taxon>Legeriomycetaceae</taxon>
        <taxon>Zancudomyces</taxon>
    </lineage>
</organism>
<dbReference type="CDD" id="cd01400">
    <property type="entry name" value="6PGL"/>
    <property type="match status" value="1"/>
</dbReference>
<evidence type="ECO:0000256" key="4">
    <source>
        <dbReference type="ARBA" id="ARBA00013198"/>
    </source>
</evidence>
<dbReference type="OrthoDB" id="432544at2759"/>
<dbReference type="NCBIfam" id="TIGR01198">
    <property type="entry name" value="pgl"/>
    <property type="match status" value="1"/>
</dbReference>
<dbReference type="UniPathway" id="UPA00115">
    <property type="reaction ID" value="UER00409"/>
</dbReference>
<dbReference type="GO" id="GO:0006098">
    <property type="term" value="P:pentose-phosphate shunt"/>
    <property type="evidence" value="ECO:0007669"/>
    <property type="project" value="UniProtKB-UniPathway"/>
</dbReference>
<comment type="pathway">
    <text evidence="2 6">Carbohydrate degradation; pentose phosphate pathway; D-ribulose 5-phosphate from D-glucose 6-phosphate (oxidative stage): step 2/3.</text>
</comment>
<evidence type="ECO:0000313" key="9">
    <source>
        <dbReference type="EMBL" id="OMH82420.1"/>
    </source>
</evidence>
<evidence type="ECO:0000256" key="3">
    <source>
        <dbReference type="ARBA" id="ARBA00010662"/>
    </source>
</evidence>
<dbReference type="Pfam" id="PF01182">
    <property type="entry name" value="Glucosamine_iso"/>
    <property type="match status" value="1"/>
</dbReference>
<proteinExistence type="inferred from homology"/>
<dbReference type="InterPro" id="IPR039104">
    <property type="entry name" value="6PGL"/>
</dbReference>
<keyword evidence="10" id="KW-1185">Reference proteome</keyword>
<evidence type="ECO:0000256" key="2">
    <source>
        <dbReference type="ARBA" id="ARBA00004961"/>
    </source>
</evidence>
<comment type="similarity">
    <text evidence="3 6">Belongs to the glucosamine/galactosamine-6-phosphate isomerase family. 6-phosphogluconolactonase subfamily.</text>
</comment>
<feature type="domain" description="Glucosamine/galactosamine-6-phosphate isomerase" evidence="7">
    <location>
        <begin position="11"/>
        <end position="245"/>
    </location>
</feature>
<accession>A0A1R1PH39</accession>
<dbReference type="EMBL" id="LSSK01001225">
    <property type="protein sequence ID" value="OMH80315.1"/>
    <property type="molecule type" value="Genomic_DNA"/>
</dbReference>
<dbReference type="Proteomes" id="UP000188320">
    <property type="component" value="Unassembled WGS sequence"/>
</dbReference>
<dbReference type="EC" id="3.1.1.31" evidence="4 6"/>
<evidence type="ECO:0000256" key="6">
    <source>
        <dbReference type="RuleBase" id="RU365095"/>
    </source>
</evidence>
<dbReference type="Gene3D" id="3.40.50.1360">
    <property type="match status" value="1"/>
</dbReference>
<gene>
    <name evidence="9" type="ORF">AX774_g4099</name>
    <name evidence="8" type="ORF">AX774_g6242</name>
</gene>
<dbReference type="SUPFAM" id="SSF100950">
    <property type="entry name" value="NagB/RpiA/CoA transferase-like"/>
    <property type="match status" value="1"/>
</dbReference>
<dbReference type="PANTHER" id="PTHR11054:SF0">
    <property type="entry name" value="6-PHOSPHOGLUCONOLACTONASE"/>
    <property type="match status" value="1"/>
</dbReference>
<name>A0A1R1PH39_ZANCU</name>
<dbReference type="InterPro" id="IPR005900">
    <property type="entry name" value="6-phosphogluconolactonase_DevB"/>
</dbReference>
<dbReference type="InterPro" id="IPR006148">
    <property type="entry name" value="Glc/Gal-6P_isomerase"/>
</dbReference>
<dbReference type="EMBL" id="LSSK01000668">
    <property type="protein sequence ID" value="OMH82420.1"/>
    <property type="molecule type" value="Genomic_DNA"/>
</dbReference>
<evidence type="ECO:0000259" key="7">
    <source>
        <dbReference type="Pfam" id="PF01182"/>
    </source>
</evidence>
<sequence>MRSRKVYSLEKSKISESVCDLLEKLSAAAIKKSGHFMVAFSGGSLPEIVAQGLVNPEKKRDIDFTKWWIFFSDERCVPHSSPDSNYNLVKTSILDKLYQLNKDTKNYIPKEQVIKINSKLVHDAELAADDYNSQLVKAFASRETVRYPVFDCILLGVGPDGHTCSLFPHMPQLNVTDIWVTYINNSPKPPSSRITLTLPVVNDAHNVVFVATGASKDTIMDSILNKNDKTLPSTNVNPIRGELFWFLDKDAAKLVNPNIISQL</sequence>
<evidence type="ECO:0000256" key="5">
    <source>
        <dbReference type="ARBA" id="ARBA00022801"/>
    </source>
</evidence>
<evidence type="ECO:0000313" key="10">
    <source>
        <dbReference type="Proteomes" id="UP000188320"/>
    </source>
</evidence>
<reference evidence="10" key="1">
    <citation type="submission" date="2017-01" db="EMBL/GenBank/DDBJ databases">
        <authorList>
            <person name="Wang Y."/>
            <person name="White M."/>
            <person name="Kvist S."/>
            <person name="Moncalvo J.-M."/>
        </authorList>
    </citation>
    <scope>NUCLEOTIDE SEQUENCE [LARGE SCALE GENOMIC DNA]</scope>
    <source>
        <strain evidence="10">COL-18-3</strain>
    </source>
</reference>
<dbReference type="GO" id="GO:0005975">
    <property type="term" value="P:carbohydrate metabolic process"/>
    <property type="evidence" value="ECO:0007669"/>
    <property type="project" value="UniProtKB-UniRule"/>
</dbReference>
<dbReference type="AlphaFoldDB" id="A0A1R1PH39"/>
<protein>
    <recommendedName>
        <fullName evidence="4 6">6-phosphogluconolactonase</fullName>
        <shortName evidence="6">6PGL</shortName>
        <ecNumber evidence="4 6">3.1.1.31</ecNumber>
    </recommendedName>
</protein>
<reference evidence="8" key="2">
    <citation type="submission" date="2017-01" db="EMBL/GenBank/DDBJ databases">
        <authorList>
            <person name="Mah S.A."/>
            <person name="Swanson W.J."/>
            <person name="Moy G.W."/>
            <person name="Vacquier V.D."/>
        </authorList>
    </citation>
    <scope>NUCLEOTIDE SEQUENCE [LARGE SCALE GENOMIC DNA]</scope>
    <source>
        <strain evidence="8">COL-18-3</strain>
    </source>
</reference>
<comment type="catalytic activity">
    <reaction evidence="1 6">
        <text>6-phospho-D-glucono-1,5-lactone + H2O = 6-phospho-D-gluconate + H(+)</text>
        <dbReference type="Rhea" id="RHEA:12556"/>
        <dbReference type="ChEBI" id="CHEBI:15377"/>
        <dbReference type="ChEBI" id="CHEBI:15378"/>
        <dbReference type="ChEBI" id="CHEBI:57955"/>
        <dbReference type="ChEBI" id="CHEBI:58759"/>
        <dbReference type="EC" id="3.1.1.31"/>
    </reaction>
</comment>
<dbReference type="GO" id="GO:0017057">
    <property type="term" value="F:6-phosphogluconolactonase activity"/>
    <property type="evidence" value="ECO:0007669"/>
    <property type="project" value="UniProtKB-UniRule"/>
</dbReference>